<dbReference type="GO" id="GO:0032259">
    <property type="term" value="P:methylation"/>
    <property type="evidence" value="ECO:0007669"/>
    <property type="project" value="UniProtKB-KW"/>
</dbReference>
<comment type="caution">
    <text evidence="2">The sequence shown here is derived from an EMBL/GenBank/DDBJ whole genome shotgun (WGS) entry which is preliminary data.</text>
</comment>
<dbReference type="PANTHER" id="PTHR43464:SF71">
    <property type="entry name" value="METHYLTRANSFERASE, PUTATIVE-RELATED"/>
    <property type="match status" value="1"/>
</dbReference>
<evidence type="ECO:0000259" key="1">
    <source>
        <dbReference type="Pfam" id="PF13847"/>
    </source>
</evidence>
<keyword evidence="2" id="KW-0808">Transferase</keyword>
<dbReference type="GO" id="GO:0010420">
    <property type="term" value="F:polyprenyldihydroxybenzoate methyltransferase activity"/>
    <property type="evidence" value="ECO:0007669"/>
    <property type="project" value="TreeGrafter"/>
</dbReference>
<dbReference type="CDD" id="cd02440">
    <property type="entry name" value="AdoMet_MTases"/>
    <property type="match status" value="1"/>
</dbReference>
<reference evidence="2 3" key="1">
    <citation type="submission" date="2019-06" db="EMBL/GenBank/DDBJ databases">
        <title>Sequencing the genomes of 1000 actinobacteria strains.</title>
        <authorList>
            <person name="Klenk H.-P."/>
        </authorList>
    </citation>
    <scope>NUCLEOTIDE SEQUENCE [LARGE SCALE GENOMIC DNA]</scope>
    <source>
        <strain evidence="2 3">DSM 45301</strain>
    </source>
</reference>
<sequence>MVVDEQSYGQGHAESVVRSQTWRTVDNSAAHLAPHLRPGQRVLDVGCGPGTITLDLASRMAPGEVVGIDVADAVLDQARRAAAEQGVGNVRFARASAYEIDAEDGTFDVVHAHQVVLHLTDPVAALREFLRVTRPGGLVAVRDTDYAGCMWWPADPRLDRWLEVYRAVAHGNGTEPDAGRRLLAWAHAAGATDVTPSASIWCHSTPGERAWWGGMWADRILDSRIAEQAVEGGHATRAELEDISSAWRRWAADRDGWFAIPHGEVLCRVAPEDRPGARPEAP</sequence>
<dbReference type="Proteomes" id="UP000315677">
    <property type="component" value="Unassembled WGS sequence"/>
</dbReference>
<feature type="domain" description="Methyltransferase" evidence="1">
    <location>
        <begin position="38"/>
        <end position="145"/>
    </location>
</feature>
<dbReference type="InterPro" id="IPR025714">
    <property type="entry name" value="Methyltranfer_dom"/>
</dbReference>
<keyword evidence="2" id="KW-0489">Methyltransferase</keyword>
<evidence type="ECO:0000313" key="2">
    <source>
        <dbReference type="EMBL" id="TQM02931.1"/>
    </source>
</evidence>
<evidence type="ECO:0000313" key="3">
    <source>
        <dbReference type="Proteomes" id="UP000315677"/>
    </source>
</evidence>
<gene>
    <name evidence="2" type="ORF">FB558_7575</name>
</gene>
<dbReference type="AlphaFoldDB" id="A0A543D0U4"/>
<dbReference type="Pfam" id="PF13847">
    <property type="entry name" value="Methyltransf_31"/>
    <property type="match status" value="1"/>
</dbReference>
<name>A0A543D0U4_9PSEU</name>
<dbReference type="EMBL" id="VFPA01000006">
    <property type="protein sequence ID" value="TQM02931.1"/>
    <property type="molecule type" value="Genomic_DNA"/>
</dbReference>
<protein>
    <submittedName>
        <fullName evidence="2">Methyltransferase family protein</fullName>
    </submittedName>
</protein>
<keyword evidence="3" id="KW-1185">Reference proteome</keyword>
<dbReference type="Gene3D" id="3.40.50.150">
    <property type="entry name" value="Vaccinia Virus protein VP39"/>
    <property type="match status" value="1"/>
</dbReference>
<dbReference type="InterPro" id="IPR029063">
    <property type="entry name" value="SAM-dependent_MTases_sf"/>
</dbReference>
<organism evidence="2 3">
    <name type="scientific">Pseudonocardia kunmingensis</name>
    <dbReference type="NCBI Taxonomy" id="630975"/>
    <lineage>
        <taxon>Bacteria</taxon>
        <taxon>Bacillati</taxon>
        <taxon>Actinomycetota</taxon>
        <taxon>Actinomycetes</taxon>
        <taxon>Pseudonocardiales</taxon>
        <taxon>Pseudonocardiaceae</taxon>
        <taxon>Pseudonocardia</taxon>
    </lineage>
</organism>
<dbReference type="SUPFAM" id="SSF53335">
    <property type="entry name" value="S-adenosyl-L-methionine-dependent methyltransferases"/>
    <property type="match status" value="1"/>
</dbReference>
<dbReference type="PANTHER" id="PTHR43464">
    <property type="entry name" value="METHYLTRANSFERASE"/>
    <property type="match status" value="1"/>
</dbReference>
<dbReference type="RefSeq" id="WP_170231740.1">
    <property type="nucleotide sequence ID" value="NZ_VFPA01000006.1"/>
</dbReference>
<proteinExistence type="predicted"/>
<accession>A0A543D0U4</accession>